<proteinExistence type="predicted"/>
<organism evidence="3 4">
    <name type="scientific">Paenibacillus anaericanus</name>
    <dbReference type="NCBI Taxonomy" id="170367"/>
    <lineage>
        <taxon>Bacteria</taxon>
        <taxon>Bacillati</taxon>
        <taxon>Bacillota</taxon>
        <taxon>Bacilli</taxon>
        <taxon>Bacillales</taxon>
        <taxon>Paenibacillaceae</taxon>
        <taxon>Paenibacillus</taxon>
    </lineage>
</organism>
<dbReference type="SUPFAM" id="SSF53474">
    <property type="entry name" value="alpha/beta-Hydrolases"/>
    <property type="match status" value="1"/>
</dbReference>
<evidence type="ECO:0000313" key="3">
    <source>
        <dbReference type="EMBL" id="RUT44495.1"/>
    </source>
</evidence>
<dbReference type="PRINTS" id="PR00111">
    <property type="entry name" value="ABHYDROLASE"/>
</dbReference>
<dbReference type="EMBL" id="RZNY01000015">
    <property type="protein sequence ID" value="RUT44495.1"/>
    <property type="molecule type" value="Genomic_DNA"/>
</dbReference>
<name>A0A433Y6F0_9BACL</name>
<feature type="domain" description="AB hydrolase-1" evidence="2">
    <location>
        <begin position="26"/>
        <end position="245"/>
    </location>
</feature>
<evidence type="ECO:0000259" key="2">
    <source>
        <dbReference type="Pfam" id="PF12697"/>
    </source>
</evidence>
<keyword evidence="1 3" id="KW-0378">Hydrolase</keyword>
<dbReference type="GO" id="GO:0016787">
    <property type="term" value="F:hydrolase activity"/>
    <property type="evidence" value="ECO:0007669"/>
    <property type="project" value="UniProtKB-KW"/>
</dbReference>
<keyword evidence="4" id="KW-1185">Reference proteome</keyword>
<gene>
    <name evidence="3" type="ORF">EJP82_17940</name>
</gene>
<dbReference type="OrthoDB" id="9805423at2"/>
<dbReference type="Gene3D" id="3.40.50.1820">
    <property type="entry name" value="alpha/beta hydrolase"/>
    <property type="match status" value="1"/>
</dbReference>
<dbReference type="Pfam" id="PF12697">
    <property type="entry name" value="Abhydrolase_6"/>
    <property type="match status" value="1"/>
</dbReference>
<dbReference type="Proteomes" id="UP000279446">
    <property type="component" value="Unassembled WGS sequence"/>
</dbReference>
<accession>A0A433Y6F0</accession>
<dbReference type="InterPro" id="IPR000073">
    <property type="entry name" value="AB_hydrolase_1"/>
</dbReference>
<dbReference type="InterPro" id="IPR029058">
    <property type="entry name" value="AB_hydrolase_fold"/>
</dbReference>
<comment type="caution">
    <text evidence="3">The sequence shown here is derived from an EMBL/GenBank/DDBJ whole genome shotgun (WGS) entry which is preliminary data.</text>
</comment>
<dbReference type="PANTHER" id="PTHR46118:SF4">
    <property type="entry name" value="PROTEIN ABHD11"/>
    <property type="match status" value="1"/>
</dbReference>
<evidence type="ECO:0000256" key="1">
    <source>
        <dbReference type="ARBA" id="ARBA00022801"/>
    </source>
</evidence>
<protein>
    <submittedName>
        <fullName evidence="3">Alpha/beta hydrolase</fullName>
    </submittedName>
</protein>
<reference evidence="3 4" key="1">
    <citation type="submission" date="2018-12" db="EMBL/GenBank/DDBJ databases">
        <authorList>
            <person name="Sun L."/>
            <person name="Chen Z."/>
        </authorList>
    </citation>
    <scope>NUCLEOTIDE SEQUENCE [LARGE SCALE GENOMIC DNA]</scope>
    <source>
        <strain evidence="3 4">DSM 15890</strain>
    </source>
</reference>
<evidence type="ECO:0000313" key="4">
    <source>
        <dbReference type="Proteomes" id="UP000279446"/>
    </source>
</evidence>
<dbReference type="AlphaFoldDB" id="A0A433Y6F0"/>
<dbReference type="PANTHER" id="PTHR46118">
    <property type="entry name" value="PROTEIN ABHD11"/>
    <property type="match status" value="1"/>
</dbReference>
<sequence length="261" mass="29647">MYTRKIDEINGRTLSYLDFAGSGFPLVALHGHFGRNTMFSGLSEALGSEWRVIAIDQQGHGWSDPSGDYSRSSYIQDTVQLITKLDIGPVVLYGHSLGGVNAYQIAAQYPELVKAIIIEDIGAVANDDLSFILEWPERFPTVRSFRDFLKAKGFKDDTYFLESLTEYSDGWALRFKYQDMVLSQQLLNGDHWDDWLSSKCPALLLHGHKTWVMTTEHAREMATRRPNTELIEFPESGHTIRDDDPIGLYQAVKLFLNTLTF</sequence>